<feature type="compositionally biased region" description="Polar residues" evidence="1">
    <location>
        <begin position="913"/>
        <end position="922"/>
    </location>
</feature>
<feature type="compositionally biased region" description="Polar residues" evidence="1">
    <location>
        <begin position="1750"/>
        <end position="1770"/>
    </location>
</feature>
<feature type="compositionally biased region" description="Low complexity" evidence="1">
    <location>
        <begin position="1166"/>
        <end position="1178"/>
    </location>
</feature>
<dbReference type="PANTHER" id="PTHR22972">
    <property type="entry name" value="SERINE/THREONINE PROTEIN KINASE"/>
    <property type="match status" value="1"/>
</dbReference>
<evidence type="ECO:0000256" key="1">
    <source>
        <dbReference type="SAM" id="MobiDB-lite"/>
    </source>
</evidence>
<feature type="region of interest" description="Disordered" evidence="1">
    <location>
        <begin position="325"/>
        <end position="364"/>
    </location>
</feature>
<feature type="compositionally biased region" description="Polar residues" evidence="1">
    <location>
        <begin position="830"/>
        <end position="859"/>
    </location>
</feature>
<feature type="compositionally biased region" description="Basic residues" evidence="1">
    <location>
        <begin position="2006"/>
        <end position="2020"/>
    </location>
</feature>
<feature type="compositionally biased region" description="Low complexity" evidence="1">
    <location>
        <begin position="2182"/>
        <end position="2193"/>
    </location>
</feature>
<reference evidence="2 3" key="1">
    <citation type="submission" date="2024-02" db="EMBL/GenBank/DDBJ databases">
        <authorList>
            <person name="Daric V."/>
            <person name="Darras S."/>
        </authorList>
    </citation>
    <scope>NUCLEOTIDE SEQUENCE [LARGE SCALE GENOMIC DNA]</scope>
</reference>
<feature type="compositionally biased region" description="Basic residues" evidence="1">
    <location>
        <begin position="340"/>
        <end position="357"/>
    </location>
</feature>
<feature type="compositionally biased region" description="Basic and acidic residues" evidence="1">
    <location>
        <begin position="12"/>
        <end position="26"/>
    </location>
</feature>
<feature type="region of interest" description="Disordered" evidence="1">
    <location>
        <begin position="1161"/>
        <end position="1185"/>
    </location>
</feature>
<feature type="compositionally biased region" description="Polar residues" evidence="1">
    <location>
        <begin position="551"/>
        <end position="572"/>
    </location>
</feature>
<dbReference type="EMBL" id="CAWYQH010000099">
    <property type="protein sequence ID" value="CAK8685315.1"/>
    <property type="molecule type" value="Genomic_DNA"/>
</dbReference>
<feature type="region of interest" description="Disordered" evidence="1">
    <location>
        <begin position="1"/>
        <end position="102"/>
    </location>
</feature>
<feature type="compositionally biased region" description="Basic and acidic residues" evidence="1">
    <location>
        <begin position="1129"/>
        <end position="1148"/>
    </location>
</feature>
<feature type="compositionally biased region" description="Polar residues" evidence="1">
    <location>
        <begin position="84"/>
        <end position="94"/>
    </location>
</feature>
<feature type="compositionally biased region" description="Basic residues" evidence="1">
    <location>
        <begin position="1948"/>
        <end position="1977"/>
    </location>
</feature>
<proteinExistence type="predicted"/>
<feature type="compositionally biased region" description="Basic and acidic residues" evidence="1">
    <location>
        <begin position="592"/>
        <end position="602"/>
    </location>
</feature>
<accession>A0ABP0G1E1</accession>
<feature type="region of interest" description="Disordered" evidence="1">
    <location>
        <begin position="1750"/>
        <end position="2206"/>
    </location>
</feature>
<feature type="compositionally biased region" description="Basic and acidic residues" evidence="1">
    <location>
        <begin position="1514"/>
        <end position="1529"/>
    </location>
</feature>
<feature type="compositionally biased region" description="Polar residues" evidence="1">
    <location>
        <begin position="1544"/>
        <end position="1554"/>
    </location>
</feature>
<feature type="region of interest" description="Disordered" evidence="1">
    <location>
        <begin position="1095"/>
        <end position="1149"/>
    </location>
</feature>
<feature type="compositionally biased region" description="Basic residues" evidence="1">
    <location>
        <begin position="1821"/>
        <end position="1844"/>
    </location>
</feature>
<name>A0ABP0G1E1_CLALP</name>
<feature type="region of interest" description="Disordered" evidence="1">
    <location>
        <begin position="534"/>
        <end position="616"/>
    </location>
</feature>
<feature type="compositionally biased region" description="Low complexity" evidence="1">
    <location>
        <begin position="1799"/>
        <end position="1810"/>
    </location>
</feature>
<organism evidence="2 3">
    <name type="scientific">Clavelina lepadiformis</name>
    <name type="common">Light-bulb sea squirt</name>
    <name type="synonym">Ascidia lepadiformis</name>
    <dbReference type="NCBI Taxonomy" id="159417"/>
    <lineage>
        <taxon>Eukaryota</taxon>
        <taxon>Metazoa</taxon>
        <taxon>Chordata</taxon>
        <taxon>Tunicata</taxon>
        <taxon>Ascidiacea</taxon>
        <taxon>Aplousobranchia</taxon>
        <taxon>Clavelinidae</taxon>
        <taxon>Clavelina</taxon>
    </lineage>
</organism>
<feature type="region of interest" description="Disordered" evidence="1">
    <location>
        <begin position="2242"/>
        <end position="2317"/>
    </location>
</feature>
<feature type="compositionally biased region" description="Polar residues" evidence="1">
    <location>
        <begin position="52"/>
        <end position="62"/>
    </location>
</feature>
<feature type="compositionally biased region" description="Basic residues" evidence="1">
    <location>
        <begin position="2288"/>
        <end position="2301"/>
    </location>
</feature>
<dbReference type="PANTHER" id="PTHR22972:SF8">
    <property type="entry name" value="PROTEIN KINASE DOMAIN-CONTAINING PROTEIN"/>
    <property type="match status" value="1"/>
</dbReference>
<feature type="compositionally biased region" description="Polar residues" evidence="1">
    <location>
        <begin position="2104"/>
        <end position="2115"/>
    </location>
</feature>
<feature type="region of interest" description="Disordered" evidence="1">
    <location>
        <begin position="1331"/>
        <end position="1578"/>
    </location>
</feature>
<feature type="compositionally biased region" description="Basic and acidic residues" evidence="1">
    <location>
        <begin position="1902"/>
        <end position="1917"/>
    </location>
</feature>
<feature type="compositionally biased region" description="Basic and acidic residues" evidence="1">
    <location>
        <begin position="1466"/>
        <end position="1480"/>
    </location>
</feature>
<feature type="compositionally biased region" description="Basic and acidic residues" evidence="1">
    <location>
        <begin position="1447"/>
        <end position="1456"/>
    </location>
</feature>
<feature type="compositionally biased region" description="Basic and acidic residues" evidence="1">
    <location>
        <begin position="2021"/>
        <end position="2030"/>
    </location>
</feature>
<evidence type="ECO:0000313" key="2">
    <source>
        <dbReference type="EMBL" id="CAK8685315.1"/>
    </source>
</evidence>
<feature type="compositionally biased region" description="Basic and acidic residues" evidence="1">
    <location>
        <begin position="1850"/>
        <end position="1864"/>
    </location>
</feature>
<feature type="compositionally biased region" description="Low complexity" evidence="1">
    <location>
        <begin position="1500"/>
        <end position="1511"/>
    </location>
</feature>
<feature type="compositionally biased region" description="Polar residues" evidence="1">
    <location>
        <begin position="1361"/>
        <end position="1378"/>
    </location>
</feature>
<dbReference type="Proteomes" id="UP001642483">
    <property type="component" value="Unassembled WGS sequence"/>
</dbReference>
<feature type="compositionally biased region" description="Polar residues" evidence="1">
    <location>
        <begin position="2140"/>
        <end position="2155"/>
    </location>
</feature>
<feature type="compositionally biased region" description="Polar residues" evidence="1">
    <location>
        <begin position="1422"/>
        <end position="1446"/>
    </location>
</feature>
<evidence type="ECO:0000313" key="3">
    <source>
        <dbReference type="Proteomes" id="UP001642483"/>
    </source>
</evidence>
<feature type="compositionally biased region" description="Polar residues" evidence="1">
    <location>
        <begin position="712"/>
        <end position="738"/>
    </location>
</feature>
<feature type="compositionally biased region" description="Polar residues" evidence="1">
    <location>
        <begin position="1562"/>
        <end position="1578"/>
    </location>
</feature>
<feature type="compositionally biased region" description="Low complexity" evidence="1">
    <location>
        <begin position="961"/>
        <end position="982"/>
    </location>
</feature>
<comment type="caution">
    <text evidence="2">The sequence shown here is derived from an EMBL/GenBank/DDBJ whole genome shotgun (WGS) entry which is preliminary data.</text>
</comment>
<keyword evidence="3" id="KW-1185">Reference proteome</keyword>
<feature type="compositionally biased region" description="Polar residues" evidence="1">
    <location>
        <begin position="1117"/>
        <end position="1127"/>
    </location>
</feature>
<feature type="compositionally biased region" description="Basic and acidic residues" evidence="1">
    <location>
        <begin position="1978"/>
        <end position="1993"/>
    </location>
</feature>
<gene>
    <name evidence="2" type="ORF">CVLEPA_LOCUS16450</name>
</gene>
<feature type="region of interest" description="Disordered" evidence="1">
    <location>
        <begin position="830"/>
        <end position="862"/>
    </location>
</feature>
<feature type="compositionally biased region" description="Polar residues" evidence="1">
    <location>
        <begin position="2061"/>
        <end position="2078"/>
    </location>
</feature>
<feature type="compositionally biased region" description="Polar residues" evidence="1">
    <location>
        <begin position="1341"/>
        <end position="1350"/>
    </location>
</feature>
<sequence length="2760" mass="306791">MNFATALYKSPVSKEHLKSEPFEGKHNSAHGVTNANPWKITSKPENEKRFSSKSTINFSQGEKSTRKRVSSNATEESDELSRLTGHTLSSTVSESKNKLLANGNEDGSGRCFRISDLEKATLWKGEKTIAEKEITRTCSLNVGRKISGATKENNKACVLLKDVQLTLEPHLESLPGSLKPFIPPKPKIYSNPLSCTGNKNLAPYSKQNKHRIVNQSNSVPVHDKSFQQAPTFPSNKNLLGTSPVFQQSISIRATNEVNKVNDSRHNSCETTFIKENICGCLHSQNKPATSRDYFDNTSSLKRFHTLPASLSRRLACKAADEKMDLQKNTSKCENQESTKKKYSLKKPPKIASKPKLKISRENDNKEASDNINYELLNVAPHDSSLASVSEIRLKFQEMKIKFEKPIPDPVFTPPPTAKSPKPTANKLFKDILKLNSLDEVDGSKAQHASDLVTERYVKHDRKLGAATEQEERNAPHVTKSSASNVFLNLEKQEVSEHAHLSRDIKNMKAKYESEFESKLINSLISPTEKKHFFKNVKSQVPPKPKHVRSASIDSVPQLTKEISPSFSSTAESTENEILPPPPPPPSSQDFDSSEKINYRDLPDPPDLVESPGQIRDDVDARSTATKLQKNFKSDNGFVSSINSVSDDTVLCQTIRRFASGADYEADSFALASVSHRYAVENVLSPPLISDGFASNEACHTDEREITGIVVAGSTNSNPDQRSASASNERSVGRSSVKSVQLPGNKHTNFSELNSLNNAGSGKIRVENSIKHAADQVKVQSIDEEFLYYDNTDIMEKAKQKRDQKSSRVTQFNTSQFFNTPDGRVQNVDNRSQQGLNYSGATNEVPSSYKSMQVNKSGRPTNGEVEFQHAIGNLEKEYLKLKANLDEKPVVSSNLPGPPKLPPKQLKFNRKSAEQSAETQNSPVRERRSPESVNYQQIRKEEDKQTVSPPFSLNALVVDQKQNNSTSPVPSSPIIGSPVGQSSTSSLNLMTRQISVEDARARQLVDEPLAPIIEEDSTFGDSSSCASSVTGDDALSCTEVSTAASVGFTQTNTDVTLFLEKASSNKFKNIFSERLDRDRIGGHRIDVNNRAHAVNESVSGAVESGSISDDESDASSIRWQTNPIVSTQTEEDKQLHNRRNQRNDDDIKSIHSIRGFKREISWESKGSESSVGESSVGTSADSLRSPQTIEDLHESNELIHDVEPYGMVDLTKLQPAFEEIKVHKSIAEQKLTASSIMSSVREFNSSLGTSSSKPKSDDLDGVDMPNFPLDFAMKNRGKASTVRSKLLPMTPSSHQRSNSDAGQSFFYSDENEEVGYDNLENYGGTARKAAEESRAKCVPSKKPTSNEQRALSNRRLHENSGSRDSLNSSPGLASQTAGSRGSFPLPVSESRLARHSSAVQALDRHSGNLKRAKESARLEILTKSPSSQKIDTYQQKPQSHSSTLPRSRSNDGDDAFERSVTLQHTSRSPEHFDRQRIKSTDRSYNCQKKGKETYHLARANSASELPLSRSSSVEGDPKTIEPNSKFREVQKSPIGDHSYLLASPKNINVIQPTQRSKSDNQKNHPQQNTGTSNPITSSINQVSTNYQPFSFVESDYEECLDEGVINPYEEVPFVPGNALQRNFVPVRSLSETEEQLEAKSRVQEILENIKPPETSYKPKPPVPRYPVEYDNFYLGTSARLKAPEESENQTTEAVSLKLRHKGFSPPPFVSSPTAENKLRFQSNSNNATLTTVSPVSFPFATELVERSGEVTNQEALNSENITIENSKTQSAEAPRRKSCSQSVDDLSCDSPDASVNSNRSLGSQLKSLLSGNTDNKYISPSLRRKRSLLKRSKSPGGSRRSKTPPRSKSPNKSEEEKSSESREIDTTSVASTENKDKSNIRSLKSDVEETHDNPPRRSASQRLVERRGRKTSHEDKSSSRKSLASEPEDDQSNQTLQRSRKNSTDKSRMSSRWRRSKSHDRSPTRSKSKERKLFGKRSKSQERPEPKSLETKEIDVEDDEQKGGKSIFRRSRSSSRKRDRRSRSSERKEDGNSNGNRGRNPVKFFRKLLRNKKESDEEESKTAQTPQGNGAGLTESTEALDTILAYKGEGDSKDSWTPPRPNPPQQHASNTFSKSLSGKVPAKNSKVMKSPPSHRAKKMSSALTARSQLDYSAESSSDTHEKRRDSSRRIVGSPQKPVRSSSRKSSYSNSIPSSDSERLGKREETSTKDGLDIAALNSILRSGKNFRKGKLRRNVLLNREYDSDTATSSVLPSDADSSNDVLSDVETGGPTLRPALKRSQQLAGSKAKLTPRRPVRVISPRRSKSDPTIFPEKRENADTKNTYYNFDDEVETKSTQQQEKKTLKQVAQRRRNQKQARRQTAPVDLAYATHQRQKYKTLVSLNAQTLRKVTERWLSEWRNKLPVGGFLITSWSDIALASHRPLCMIGNSVVYSAVSTGSNAFNLACQLYDQRDVDDRMLRQLDNCASLPAHPNTCGVCSHFSCRVPRSLLDPNSGGGAADTICVVLSSRPIQSLQEYLDRIFNNEDTTEFHKQILVTTLQLLLGMRHLLSSGFNLPQLSTEHLVLTEDRRFLQILPHLGLHESNVKSLWDADKLFDNYQSTDSDSSHNPSSRLSHTQQLGHLIRRFLQSGNLMSTEGHSVDRTSTASAVSRIIVPNTKYSSSIKHLINYLEQSPSVGVQEAAEVVQCALWGPEDLEDVGVDDVSPYAALELWIEMEQAKLVNSLAVLTSNDRLVPFSFLKHQYFAAVGPEVLFKGLKVLQRI</sequence>
<feature type="region of interest" description="Disordered" evidence="1">
    <location>
        <begin position="888"/>
        <end position="946"/>
    </location>
</feature>
<feature type="compositionally biased region" description="Polar residues" evidence="1">
    <location>
        <begin position="2243"/>
        <end position="2260"/>
    </location>
</feature>
<protein>
    <submittedName>
        <fullName evidence="2">Uncharacterized protein</fullName>
    </submittedName>
</protein>
<feature type="compositionally biased region" description="Basic and acidic residues" evidence="1">
    <location>
        <begin position="2156"/>
        <end position="2167"/>
    </location>
</feature>
<feature type="region of interest" description="Disordered" evidence="1">
    <location>
        <begin position="961"/>
        <end position="983"/>
    </location>
</feature>
<feature type="compositionally biased region" description="Basic and acidic residues" evidence="1">
    <location>
        <begin position="1401"/>
        <end position="1416"/>
    </location>
</feature>
<feature type="compositionally biased region" description="Basic and acidic residues" evidence="1">
    <location>
        <begin position="2194"/>
        <end position="2206"/>
    </location>
</feature>
<feature type="region of interest" description="Disordered" evidence="1">
    <location>
        <begin position="712"/>
        <end position="741"/>
    </location>
</feature>
<dbReference type="InterPro" id="IPR051511">
    <property type="entry name" value="MitoQC_Scaffold_Kinases"/>
</dbReference>
<feature type="compositionally biased region" description="Basic and acidic residues" evidence="1">
    <location>
        <begin position="1872"/>
        <end position="1894"/>
    </location>
</feature>